<gene>
    <name evidence="1" type="ordered locus">VV0016</name>
</gene>
<name>Q7MQJ1_VIBVY</name>
<organism evidence="1 2">
    <name type="scientific">Vibrio vulnificus (strain YJ016)</name>
    <dbReference type="NCBI Taxonomy" id="196600"/>
    <lineage>
        <taxon>Bacteria</taxon>
        <taxon>Pseudomonadati</taxon>
        <taxon>Pseudomonadota</taxon>
        <taxon>Gammaproteobacteria</taxon>
        <taxon>Vibrionales</taxon>
        <taxon>Vibrionaceae</taxon>
        <taxon>Vibrio</taxon>
    </lineage>
</organism>
<reference evidence="1 2" key="1">
    <citation type="journal article" date="2003" name="Genome Res.">
        <title>Comparative genome analysis of Vibrio vulnificus, a marine pathogen.</title>
        <authorList>
            <person name="Chen C.Y."/>
            <person name="Wu K.M."/>
            <person name="Chang Y.C."/>
            <person name="Chang C.H."/>
            <person name="Tsai H.C."/>
            <person name="Liao T.L."/>
            <person name="Liu Y.M."/>
            <person name="Chen H.J."/>
            <person name="Shen A.B."/>
            <person name="Li J.C."/>
            <person name="Su T.L."/>
            <person name="Shao C.P."/>
            <person name="Lee C.T."/>
            <person name="Hor L.I."/>
            <person name="Tsai S.F."/>
        </authorList>
    </citation>
    <scope>NUCLEOTIDE SEQUENCE [LARGE SCALE GENOMIC DNA]</scope>
    <source>
        <strain evidence="1 2">YJ016</strain>
    </source>
</reference>
<evidence type="ECO:0000313" key="1">
    <source>
        <dbReference type="EMBL" id="BAC92781.1"/>
    </source>
</evidence>
<evidence type="ECO:0000313" key="2">
    <source>
        <dbReference type="Proteomes" id="UP000002675"/>
    </source>
</evidence>
<protein>
    <submittedName>
        <fullName evidence="1">Uncharacterized protein</fullName>
    </submittedName>
</protein>
<dbReference type="AlphaFoldDB" id="Q7MQJ1"/>
<sequence length="53" mass="6121">MKHKLILLNGDLQTFNELDFLIISELHEPIEKTILVATLALGLIHRKIHVLHQ</sequence>
<dbReference type="EMBL" id="BA000037">
    <property type="protein sequence ID" value="BAC92781.1"/>
    <property type="molecule type" value="Genomic_DNA"/>
</dbReference>
<dbReference type="Proteomes" id="UP000002675">
    <property type="component" value="Chromosome I"/>
</dbReference>
<accession>Q7MQJ1</accession>
<dbReference type="KEGG" id="vvy:VV0016"/>
<dbReference type="HOGENOM" id="CLU_3067557_0_0_6"/>
<proteinExistence type="predicted"/>